<proteinExistence type="predicted"/>
<dbReference type="EMBL" id="LQYS01000095">
    <property type="protein sequence ID" value="KYD09815.1"/>
    <property type="molecule type" value="Genomic_DNA"/>
</dbReference>
<organism evidence="1 2">
    <name type="scientific">Saccharococcus caldoxylosilyticus</name>
    <dbReference type="NCBI Taxonomy" id="81408"/>
    <lineage>
        <taxon>Bacteria</taxon>
        <taxon>Bacillati</taxon>
        <taxon>Bacillota</taxon>
        <taxon>Bacilli</taxon>
        <taxon>Bacillales</taxon>
        <taxon>Anoxybacillaceae</taxon>
        <taxon>Saccharococcus</taxon>
    </lineage>
</organism>
<gene>
    <name evidence="1" type="ORF">B4119_2663</name>
</gene>
<dbReference type="Proteomes" id="UP000075455">
    <property type="component" value="Unassembled WGS sequence"/>
</dbReference>
<name>A0A150LC39_9BACL</name>
<reference evidence="1 2" key="1">
    <citation type="submission" date="2016-01" db="EMBL/GenBank/DDBJ databases">
        <title>Draft Genome Sequences of Seven Thermophilic Sporeformers Isolated from Foods.</title>
        <authorList>
            <person name="Berendsen E.M."/>
            <person name="Wells-Bennik M.H."/>
            <person name="Krawcyk A.O."/>
            <person name="De Jong A."/>
            <person name="Holsappel S."/>
            <person name="Eijlander R.T."/>
            <person name="Kuipers O.P."/>
        </authorList>
    </citation>
    <scope>NUCLEOTIDE SEQUENCE [LARGE SCALE GENOMIC DNA]</scope>
    <source>
        <strain evidence="1 2">B4119</strain>
    </source>
</reference>
<sequence length="43" mass="4897">MHAIFVQSITIMTEQGNEPPVWMSGNIIKNGKRTASFLYEENI</sequence>
<evidence type="ECO:0000313" key="1">
    <source>
        <dbReference type="EMBL" id="KYD09815.1"/>
    </source>
</evidence>
<accession>A0A150LC39</accession>
<dbReference type="AlphaFoldDB" id="A0A150LC39"/>
<comment type="caution">
    <text evidence="1">The sequence shown here is derived from an EMBL/GenBank/DDBJ whole genome shotgun (WGS) entry which is preliminary data.</text>
</comment>
<protein>
    <submittedName>
        <fullName evidence="1">Uncharacterized protein</fullName>
    </submittedName>
</protein>
<dbReference type="STRING" id="81408.B4119_2663"/>
<evidence type="ECO:0000313" key="2">
    <source>
        <dbReference type="Proteomes" id="UP000075455"/>
    </source>
</evidence>